<dbReference type="AlphaFoldDB" id="A0A822Y9N6"/>
<protein>
    <submittedName>
        <fullName evidence="1">Uncharacterized protein</fullName>
    </submittedName>
</protein>
<accession>A0A822Y9N6</accession>
<evidence type="ECO:0000313" key="1">
    <source>
        <dbReference type="EMBL" id="DAD30794.1"/>
    </source>
</evidence>
<keyword evidence="2" id="KW-1185">Reference proteome</keyword>
<organism evidence="1 2">
    <name type="scientific">Nelumbo nucifera</name>
    <name type="common">Sacred lotus</name>
    <dbReference type="NCBI Taxonomy" id="4432"/>
    <lineage>
        <taxon>Eukaryota</taxon>
        <taxon>Viridiplantae</taxon>
        <taxon>Streptophyta</taxon>
        <taxon>Embryophyta</taxon>
        <taxon>Tracheophyta</taxon>
        <taxon>Spermatophyta</taxon>
        <taxon>Magnoliopsida</taxon>
        <taxon>Proteales</taxon>
        <taxon>Nelumbonaceae</taxon>
        <taxon>Nelumbo</taxon>
    </lineage>
</organism>
<dbReference type="Proteomes" id="UP000607653">
    <property type="component" value="Unassembled WGS sequence"/>
</dbReference>
<gene>
    <name evidence="1" type="ORF">HUJ06_009645</name>
</gene>
<sequence>MRIGGGDERRCIHTNEKEGDQIKWSYLSPTFVEASIVGEYSLISKGSQETDELSLYREMEK</sequence>
<comment type="caution">
    <text evidence="1">The sequence shown here is derived from an EMBL/GenBank/DDBJ whole genome shotgun (WGS) entry which is preliminary data.</text>
</comment>
<reference evidence="1 2" key="1">
    <citation type="journal article" date="2020" name="Mol. Biol. Evol.">
        <title>Distinct Expression and Methylation Patterns for Genes with Different Fates following a Single Whole-Genome Duplication in Flowering Plants.</title>
        <authorList>
            <person name="Shi T."/>
            <person name="Rahmani R.S."/>
            <person name="Gugger P.F."/>
            <person name="Wang M."/>
            <person name="Li H."/>
            <person name="Zhang Y."/>
            <person name="Li Z."/>
            <person name="Wang Q."/>
            <person name="Van de Peer Y."/>
            <person name="Marchal K."/>
            <person name="Chen J."/>
        </authorList>
    </citation>
    <scope>NUCLEOTIDE SEQUENCE [LARGE SCALE GENOMIC DNA]</scope>
    <source>
        <tissue evidence="1">Leaf</tissue>
    </source>
</reference>
<name>A0A822Y9N6_NELNU</name>
<evidence type="ECO:0000313" key="2">
    <source>
        <dbReference type="Proteomes" id="UP000607653"/>
    </source>
</evidence>
<proteinExistence type="predicted"/>
<dbReference type="EMBL" id="DUZY01000003">
    <property type="protein sequence ID" value="DAD30794.1"/>
    <property type="molecule type" value="Genomic_DNA"/>
</dbReference>